<reference evidence="1" key="1">
    <citation type="submission" date="2022-04" db="EMBL/GenBank/DDBJ databases">
        <title>Genome of the entomopathogenic fungus Entomophthora muscae.</title>
        <authorList>
            <person name="Elya C."/>
            <person name="Lovett B.R."/>
            <person name="Lee E."/>
            <person name="Macias A.M."/>
            <person name="Hajek A.E."/>
            <person name="De Bivort B.L."/>
            <person name="Kasson M.T."/>
            <person name="De Fine Licht H.H."/>
            <person name="Stajich J.E."/>
        </authorList>
    </citation>
    <scope>NUCLEOTIDE SEQUENCE</scope>
    <source>
        <strain evidence="1">Berkeley</strain>
    </source>
</reference>
<organism evidence="1 2">
    <name type="scientific">Entomophthora muscae</name>
    <dbReference type="NCBI Taxonomy" id="34485"/>
    <lineage>
        <taxon>Eukaryota</taxon>
        <taxon>Fungi</taxon>
        <taxon>Fungi incertae sedis</taxon>
        <taxon>Zoopagomycota</taxon>
        <taxon>Entomophthoromycotina</taxon>
        <taxon>Entomophthoromycetes</taxon>
        <taxon>Entomophthorales</taxon>
        <taxon>Entomophthoraceae</taxon>
        <taxon>Entomophthora</taxon>
    </lineage>
</organism>
<evidence type="ECO:0000313" key="1">
    <source>
        <dbReference type="EMBL" id="KAJ9049738.1"/>
    </source>
</evidence>
<dbReference type="Proteomes" id="UP001165960">
    <property type="component" value="Unassembled WGS sequence"/>
</dbReference>
<accession>A0ACC2RI22</accession>
<name>A0ACC2RI22_9FUNG</name>
<sequence length="805" mass="89469">MPSSHSHERPSSPPSRVRRKSKQDNMFGPYVLLYTIGEGEFAKVKYGIHSDSGEEAAIKLIRKENVDSDKLSKIKREISVLKSLSHPYIVSLIEVIETQNYIGIVLEYASGGELFDHILAHRYLKEREACRLFAQLICGVDYLHRNKIIHRDLKLENLLLDRNRNIIITDFGFANQFGKHGDDLMATSCGSPCYAAPELVVSDGMYAGSAVDVWSCGVILYAMLAGYLPFDDDPENPEGDNINLLYKYILSTPLSFPDYVGSDARDLLRRMLVPDPTKRCKVKDIMNHRWMSQFKGLFEEFKLKAKLEFVTGTPTPTEMEQKPVPEVSTKSKRHTIQIDSPRTPEAVLRKEILEPIKQEREDPRPGSRQSSKARSHRSPSSAGSQRTIDSKDGLVSDAALSTPEVVGLKPLDPFDPSAIVAVSDQPLDPFDPNTTVLFTNEGTNPPEKKSHRSRKEKASNNQVTFPSSTKQSKARPISMQTPSFTKTATQASYKKTPTETRAKVALLASSSPRSDSPRAARPASLDPNMSRQPSPVAVVALAADSSEVDSPRRSNRHDTRKAFSAVLDSSNAPMSSQSHTRMGTLSPATTTARRITEWIKRKSIVIKSGTLPSGFSPATPNIAAGRDSISLSRDNGAIFRLRYHRGAVDQFALTSRAPPIVIEEIKASLVAMGFVLEKHNDYKIKIIRPLRGVVARPTTSSSRRFTLVGLRDLLQIRPRGSTPPQPRSVPDPPTAPDSLYGDNSIDNSEEIRLAVELCRIKNFPNLYILDIKRMKGNVWSYKFLYHLILEKLQLNSNGGYLNPGA</sequence>
<dbReference type="EMBL" id="QTSX02007203">
    <property type="protein sequence ID" value="KAJ9049738.1"/>
    <property type="molecule type" value="Genomic_DNA"/>
</dbReference>
<protein>
    <submittedName>
        <fullName evidence="1">Uncharacterized protein</fullName>
    </submittedName>
</protein>
<keyword evidence="2" id="KW-1185">Reference proteome</keyword>
<gene>
    <name evidence="1" type="ORF">DSO57_1021383</name>
</gene>
<proteinExistence type="predicted"/>
<comment type="caution">
    <text evidence="1">The sequence shown here is derived from an EMBL/GenBank/DDBJ whole genome shotgun (WGS) entry which is preliminary data.</text>
</comment>
<evidence type="ECO:0000313" key="2">
    <source>
        <dbReference type="Proteomes" id="UP001165960"/>
    </source>
</evidence>